<keyword evidence="3" id="KW-0597">Phosphoprotein</keyword>
<evidence type="ECO:0000256" key="1">
    <source>
        <dbReference type="ARBA" id="ARBA00000085"/>
    </source>
</evidence>
<keyword evidence="9" id="KW-0472">Membrane</keyword>
<evidence type="ECO:0000256" key="4">
    <source>
        <dbReference type="ARBA" id="ARBA00022679"/>
    </source>
</evidence>
<evidence type="ECO:0000256" key="9">
    <source>
        <dbReference type="SAM" id="Phobius"/>
    </source>
</evidence>
<keyword evidence="9" id="KW-0812">Transmembrane</keyword>
<dbReference type="SUPFAM" id="SSF55874">
    <property type="entry name" value="ATPase domain of HSP90 chaperone/DNA topoisomerase II/histidine kinase"/>
    <property type="match status" value="1"/>
</dbReference>
<feature type="transmembrane region" description="Helical" evidence="9">
    <location>
        <begin position="40"/>
        <end position="60"/>
    </location>
</feature>
<keyword evidence="5" id="KW-0547">Nucleotide-binding</keyword>
<dbReference type="Pfam" id="PF02518">
    <property type="entry name" value="HATPase_c"/>
    <property type="match status" value="1"/>
</dbReference>
<evidence type="ECO:0000256" key="2">
    <source>
        <dbReference type="ARBA" id="ARBA00012438"/>
    </source>
</evidence>
<feature type="transmembrane region" description="Helical" evidence="9">
    <location>
        <begin position="134"/>
        <end position="152"/>
    </location>
</feature>
<dbReference type="PANTHER" id="PTHR24421:SF10">
    <property type="entry name" value="NITRATE_NITRITE SENSOR PROTEIN NARQ"/>
    <property type="match status" value="1"/>
</dbReference>
<reference evidence="11 12" key="1">
    <citation type="submission" date="2017-10" db="EMBL/GenBank/DDBJ databases">
        <title>Sequencing the genomes of 1000 actinobacteria strains.</title>
        <authorList>
            <person name="Klenk H.-P."/>
        </authorList>
    </citation>
    <scope>NUCLEOTIDE SEQUENCE [LARGE SCALE GENOMIC DNA]</scope>
    <source>
        <strain evidence="11 12">DSM 21798</strain>
    </source>
</reference>
<evidence type="ECO:0000256" key="6">
    <source>
        <dbReference type="ARBA" id="ARBA00022777"/>
    </source>
</evidence>
<evidence type="ECO:0000256" key="7">
    <source>
        <dbReference type="ARBA" id="ARBA00022840"/>
    </source>
</evidence>
<proteinExistence type="predicted"/>
<feature type="domain" description="Histidine kinase/HSP90-like ATPase" evidence="10">
    <location>
        <begin position="280"/>
        <end position="368"/>
    </location>
</feature>
<accession>A0A2A9DW96</accession>
<dbReference type="InterPro" id="IPR011712">
    <property type="entry name" value="Sig_transdc_His_kin_sub3_dim/P"/>
</dbReference>
<dbReference type="InterPro" id="IPR050482">
    <property type="entry name" value="Sensor_HK_TwoCompSys"/>
</dbReference>
<keyword evidence="6 11" id="KW-0418">Kinase</keyword>
<evidence type="ECO:0000256" key="5">
    <source>
        <dbReference type="ARBA" id="ARBA00022741"/>
    </source>
</evidence>
<evidence type="ECO:0000256" key="8">
    <source>
        <dbReference type="ARBA" id="ARBA00023012"/>
    </source>
</evidence>
<feature type="transmembrane region" description="Helical" evidence="9">
    <location>
        <begin position="106"/>
        <end position="128"/>
    </location>
</feature>
<organism evidence="11 12">
    <name type="scientific">Paramicrobacterium agarici</name>
    <dbReference type="NCBI Taxonomy" id="630514"/>
    <lineage>
        <taxon>Bacteria</taxon>
        <taxon>Bacillati</taxon>
        <taxon>Actinomycetota</taxon>
        <taxon>Actinomycetes</taxon>
        <taxon>Micrococcales</taxon>
        <taxon>Microbacteriaceae</taxon>
        <taxon>Paramicrobacterium</taxon>
    </lineage>
</organism>
<name>A0A2A9DW96_9MICO</name>
<feature type="transmembrane region" description="Helical" evidence="9">
    <location>
        <begin position="12"/>
        <end position="34"/>
    </location>
</feature>
<keyword evidence="9" id="KW-1133">Transmembrane helix</keyword>
<keyword evidence="8" id="KW-0902">Two-component regulatory system</keyword>
<keyword evidence="12" id="KW-1185">Reference proteome</keyword>
<keyword evidence="7" id="KW-0067">ATP-binding</keyword>
<dbReference type="CDD" id="cd16917">
    <property type="entry name" value="HATPase_UhpB-NarQ-NarX-like"/>
    <property type="match status" value="1"/>
</dbReference>
<evidence type="ECO:0000256" key="3">
    <source>
        <dbReference type="ARBA" id="ARBA00022553"/>
    </source>
</evidence>
<dbReference type="Gene3D" id="3.30.565.10">
    <property type="entry name" value="Histidine kinase-like ATPase, C-terminal domain"/>
    <property type="match status" value="1"/>
</dbReference>
<evidence type="ECO:0000313" key="11">
    <source>
        <dbReference type="EMBL" id="PFG30958.1"/>
    </source>
</evidence>
<sequence>MEPGRFRMPPTLRTWLPVVLSLIVQLGGTFWALSRTSPDAGAWALAIVVAVIGPAALIVARRFPGPVAALTIAAAAADILLAPGPQPPPFALVFGVVLGLIRGARLWVYTALVAGWSIVLLLGASAGLDWHPGRIVATTLGVAVLILMGETIRRRRQRARERWQRIREQRARAEREERVRIARELHDVLAHSLSQISVQAGVGLHLMDAQPEQARSALEHIKATSKHALDEVRGVLGILRGEDAPLTPAPGIDQIRELVDAVTAVDVVFQHPDLGSVPEAVQQAAYRIVQEALTNIVRHAHASHARVSLDTTADSLVVRIADDGRGGARESGNGVLGMRERAELLGGELRLETGAWGTTVTAILPLGREPR</sequence>
<dbReference type="EC" id="2.7.13.3" evidence="2"/>
<protein>
    <recommendedName>
        <fullName evidence="2">histidine kinase</fullName>
        <ecNumber evidence="2">2.7.13.3</ecNumber>
    </recommendedName>
</protein>
<comment type="catalytic activity">
    <reaction evidence="1">
        <text>ATP + protein L-histidine = ADP + protein N-phospho-L-histidine.</text>
        <dbReference type="EC" id="2.7.13.3"/>
    </reaction>
</comment>
<dbReference type="EMBL" id="PDJE01000001">
    <property type="protein sequence ID" value="PFG30958.1"/>
    <property type="molecule type" value="Genomic_DNA"/>
</dbReference>
<gene>
    <name evidence="11" type="ORF">ATJ78_1903</name>
</gene>
<dbReference type="GO" id="GO:0016020">
    <property type="term" value="C:membrane"/>
    <property type="evidence" value="ECO:0007669"/>
    <property type="project" value="InterPro"/>
</dbReference>
<dbReference type="PANTHER" id="PTHR24421">
    <property type="entry name" value="NITRATE/NITRITE SENSOR PROTEIN NARX-RELATED"/>
    <property type="match status" value="1"/>
</dbReference>
<dbReference type="InterPro" id="IPR036890">
    <property type="entry name" value="HATPase_C_sf"/>
</dbReference>
<dbReference type="GO" id="GO:0046983">
    <property type="term" value="F:protein dimerization activity"/>
    <property type="evidence" value="ECO:0007669"/>
    <property type="project" value="InterPro"/>
</dbReference>
<keyword evidence="4" id="KW-0808">Transferase</keyword>
<dbReference type="GO" id="GO:0005524">
    <property type="term" value="F:ATP binding"/>
    <property type="evidence" value="ECO:0007669"/>
    <property type="project" value="UniProtKB-KW"/>
</dbReference>
<evidence type="ECO:0000259" key="10">
    <source>
        <dbReference type="SMART" id="SM00387"/>
    </source>
</evidence>
<evidence type="ECO:0000313" key="12">
    <source>
        <dbReference type="Proteomes" id="UP000221369"/>
    </source>
</evidence>
<dbReference type="AlphaFoldDB" id="A0A2A9DW96"/>
<dbReference type="Proteomes" id="UP000221369">
    <property type="component" value="Unassembled WGS sequence"/>
</dbReference>
<comment type="caution">
    <text evidence="11">The sequence shown here is derived from an EMBL/GenBank/DDBJ whole genome shotgun (WGS) entry which is preliminary data.</text>
</comment>
<dbReference type="SMART" id="SM00387">
    <property type="entry name" value="HATPase_c"/>
    <property type="match status" value="1"/>
</dbReference>
<dbReference type="GO" id="GO:0000155">
    <property type="term" value="F:phosphorelay sensor kinase activity"/>
    <property type="evidence" value="ECO:0007669"/>
    <property type="project" value="InterPro"/>
</dbReference>
<dbReference type="Gene3D" id="1.20.5.1930">
    <property type="match status" value="1"/>
</dbReference>
<dbReference type="InterPro" id="IPR003594">
    <property type="entry name" value="HATPase_dom"/>
</dbReference>
<dbReference type="Pfam" id="PF07730">
    <property type="entry name" value="HisKA_3"/>
    <property type="match status" value="1"/>
</dbReference>